<comment type="function">
    <text evidence="6">Component of a hydro-lyase that catalyzes the dehydration of mevalonate 5-phosphate (MVA5P) to form trans-anhydromevalonate 5-phosphate (tAHMP). Involved in the archaeal mevalonate (MVA) pathway, which provides fundamental precursors for isoprenoid biosynthesis, such as isopentenyl diphosphate (IPP) and dimethylallyl diphosphate (DMAPP).</text>
</comment>
<evidence type="ECO:0000256" key="4">
    <source>
        <dbReference type="ARBA" id="ARBA00023239"/>
    </source>
</evidence>
<dbReference type="GeneID" id="24803437"/>
<dbReference type="HOGENOM" id="CLU_018825_1_0_2"/>
<evidence type="ECO:0000256" key="8">
    <source>
        <dbReference type="ARBA" id="ARBA00046520"/>
    </source>
</evidence>
<dbReference type="InterPro" id="IPR007506">
    <property type="entry name" value="PMDh-L-like_dom"/>
</dbReference>
<dbReference type="RefSeq" id="WP_048094889.1">
    <property type="nucleotide sequence ID" value="NZ_CP011267.1"/>
</dbReference>
<name>A0A0F7IIH3_9EURY</name>
<comment type="pathway">
    <text evidence="1">Isoprenoid biosynthesis; isopentenyl diphosphate biosynthesis via mevalonate pathway.</text>
</comment>
<dbReference type="KEGG" id="gah:GAH_00857"/>
<evidence type="ECO:0000256" key="2">
    <source>
        <dbReference type="ARBA" id="ARBA00023004"/>
    </source>
</evidence>
<proteinExistence type="inferred from homology"/>
<dbReference type="InParanoid" id="A0A0F7IIH3"/>
<dbReference type="STRING" id="113653.GAH_00857"/>
<protein>
    <recommendedName>
        <fullName evidence="10">Phosphomevalonate dehydratase large subunit</fullName>
        <ecNumber evidence="9">4.2.1.182</ecNumber>
    </recommendedName>
</protein>
<dbReference type="PATRIC" id="fig|113653.22.peg.856"/>
<evidence type="ECO:0000256" key="6">
    <source>
        <dbReference type="ARBA" id="ARBA00045299"/>
    </source>
</evidence>
<dbReference type="Pfam" id="PF04412">
    <property type="entry name" value="AcnX"/>
    <property type="match status" value="1"/>
</dbReference>
<dbReference type="EC" id="4.2.1.182" evidence="9"/>
<evidence type="ECO:0000256" key="1">
    <source>
        <dbReference type="ARBA" id="ARBA00005092"/>
    </source>
</evidence>
<accession>A0A0F7IIH3</accession>
<reference evidence="12 13" key="1">
    <citation type="submission" date="2015-04" db="EMBL/GenBank/DDBJ databases">
        <title>The complete genome sequence of the hyperthermophilic, obligate iron-reducing archaeon Geoglobus ahangari strain 234T.</title>
        <authorList>
            <person name="Manzella M.P."/>
            <person name="Holmes D.E."/>
            <person name="Rocheleau J.M."/>
            <person name="Chung A."/>
            <person name="Reguera G."/>
            <person name="Kashefi K."/>
        </authorList>
    </citation>
    <scope>NUCLEOTIDE SEQUENCE [LARGE SCALE GENOMIC DNA]</scope>
    <source>
        <strain evidence="12 13">234</strain>
    </source>
</reference>
<dbReference type="AlphaFoldDB" id="A0A0F7IIH3"/>
<evidence type="ECO:0000256" key="5">
    <source>
        <dbReference type="ARBA" id="ARBA00045120"/>
    </source>
</evidence>
<keyword evidence="2" id="KW-0408">Iron</keyword>
<evidence type="ECO:0000313" key="13">
    <source>
        <dbReference type="Proteomes" id="UP000034723"/>
    </source>
</evidence>
<dbReference type="OrthoDB" id="25253at2157"/>
<dbReference type="Proteomes" id="UP000034723">
    <property type="component" value="Chromosome"/>
</dbReference>
<evidence type="ECO:0000256" key="3">
    <source>
        <dbReference type="ARBA" id="ARBA00023229"/>
    </source>
</evidence>
<dbReference type="FunCoup" id="A0A0F7IIH3">
    <property type="interactions" value="11"/>
</dbReference>
<comment type="catalytic activity">
    <reaction evidence="5">
        <text>(R)-5-phosphomevalonate = (2E)-3-methyl-5-phosphooxypent-2-enoate + H2O</text>
        <dbReference type="Rhea" id="RHEA:78975"/>
        <dbReference type="ChEBI" id="CHEBI:15377"/>
        <dbReference type="ChEBI" id="CHEBI:58146"/>
        <dbReference type="ChEBI" id="CHEBI:229665"/>
        <dbReference type="EC" id="4.2.1.182"/>
    </reaction>
    <physiologicalReaction direction="left-to-right" evidence="5">
        <dbReference type="Rhea" id="RHEA:78976"/>
    </physiologicalReaction>
</comment>
<sequence length="376" mass="41806">MHLTKEEERLLESDNETVRKCMEILVALGEIYGAERLVEIRSAQISGISYDNIGDAGLEWLESLKAKVVVRAYANPAGLDTVRWREMGIDSEFYEKQMRIIRALDGLGVEITLTCTPYYLDTPSFGDHLAWAESSAVVYANSVIGARTNRESGISALAAAIIGKTPMYGLHLKENRAPQIRVIVEEGVNPAMAGYHAGKLIGGKIPLVEFPERLSRDELKWFGASLAASGGAGMFHAKELTPEWDSFEIPEESVVVEKGDVDSGCEPDLVAIGCPHTSAEELRTVYSLLRKYGKVRREMWIFSSRRVIEQNRELVEKIEEMGAKVFADTCMVVSPASSRFECVMVNSGKAFEYLPKLRGVNARFGDLEECVRWATR</sequence>
<evidence type="ECO:0000259" key="11">
    <source>
        <dbReference type="Pfam" id="PF04412"/>
    </source>
</evidence>
<evidence type="ECO:0000256" key="9">
    <source>
        <dbReference type="ARBA" id="ARBA00047176"/>
    </source>
</evidence>
<evidence type="ECO:0000256" key="10">
    <source>
        <dbReference type="ARBA" id="ARBA00047196"/>
    </source>
</evidence>
<comment type="similarity">
    <text evidence="7">Belongs to the AcnX type II large subunit family.</text>
</comment>
<feature type="domain" description="Phosphomevalonate dehydratase large subunit-like" evidence="11">
    <location>
        <begin position="1"/>
        <end position="372"/>
    </location>
</feature>
<keyword evidence="4 12" id="KW-0456">Lyase</keyword>
<dbReference type="PANTHER" id="PTHR36577">
    <property type="entry name" value="DUF521 DOMAIN PROTEIN (AFU_ORTHOLOGUE AFUA_6G00490)"/>
    <property type="match status" value="1"/>
</dbReference>
<evidence type="ECO:0000256" key="7">
    <source>
        <dbReference type="ARBA" id="ARBA00046333"/>
    </source>
</evidence>
<dbReference type="EMBL" id="CP011267">
    <property type="protein sequence ID" value="AKG91813.1"/>
    <property type="molecule type" value="Genomic_DNA"/>
</dbReference>
<comment type="subunit">
    <text evidence="8">Heterodimer composed of a large subunit (PMDh-L) and a small subunit (PMDh-S).</text>
</comment>
<gene>
    <name evidence="12" type="ORF">GAH_00857</name>
</gene>
<organism evidence="12 13">
    <name type="scientific">Geoglobus ahangari</name>
    <dbReference type="NCBI Taxonomy" id="113653"/>
    <lineage>
        <taxon>Archaea</taxon>
        <taxon>Methanobacteriati</taxon>
        <taxon>Methanobacteriota</taxon>
        <taxon>Archaeoglobi</taxon>
        <taxon>Archaeoglobales</taxon>
        <taxon>Archaeoglobaceae</taxon>
        <taxon>Geoglobus</taxon>
    </lineage>
</organism>
<dbReference type="GO" id="GO:0016829">
    <property type="term" value="F:lyase activity"/>
    <property type="evidence" value="ECO:0007669"/>
    <property type="project" value="UniProtKB-KW"/>
</dbReference>
<keyword evidence="3" id="KW-0414">Isoprene biosynthesis</keyword>
<evidence type="ECO:0000313" key="12">
    <source>
        <dbReference type="EMBL" id="AKG91813.1"/>
    </source>
</evidence>
<dbReference type="PANTHER" id="PTHR36577:SF3">
    <property type="entry name" value="DUF521 DOMAIN PROTEIN (AFU_ORTHOLOGUE AFUA_6G00490)"/>
    <property type="match status" value="1"/>
</dbReference>
<keyword evidence="13" id="KW-1185">Reference proteome</keyword>
<dbReference type="GO" id="GO:0008299">
    <property type="term" value="P:isoprenoid biosynthetic process"/>
    <property type="evidence" value="ECO:0007669"/>
    <property type="project" value="UniProtKB-KW"/>
</dbReference>
<dbReference type="CDD" id="cd01355">
    <property type="entry name" value="AcnX"/>
    <property type="match status" value="1"/>
</dbReference>